<keyword evidence="4" id="KW-1185">Reference proteome</keyword>
<evidence type="ECO:0000313" key="4">
    <source>
        <dbReference type="Proteomes" id="UP000694844"/>
    </source>
</evidence>
<dbReference type="GeneID" id="111105742"/>
<feature type="chain" id="PRO_5034874712" evidence="2">
    <location>
        <begin position="20"/>
        <end position="196"/>
    </location>
</feature>
<dbReference type="Gene3D" id="2.40.50.120">
    <property type="match status" value="1"/>
</dbReference>
<dbReference type="KEGG" id="cvn:111105742"/>
<evidence type="ECO:0000256" key="2">
    <source>
        <dbReference type="SAM" id="SignalP"/>
    </source>
</evidence>
<protein>
    <submittedName>
        <fullName evidence="5">Uncharacterized protein LOC111105742</fullName>
    </submittedName>
</protein>
<gene>
    <name evidence="5" type="primary">LOC111105742</name>
</gene>
<dbReference type="SUPFAM" id="SSF50242">
    <property type="entry name" value="TIMP-like"/>
    <property type="match status" value="1"/>
</dbReference>
<dbReference type="RefSeq" id="XP_022295824.1">
    <property type="nucleotide sequence ID" value="XM_022440116.1"/>
</dbReference>
<dbReference type="Proteomes" id="UP000694844">
    <property type="component" value="Chromosome 8"/>
</dbReference>
<organism evidence="4 5">
    <name type="scientific">Crassostrea virginica</name>
    <name type="common">Eastern oyster</name>
    <dbReference type="NCBI Taxonomy" id="6565"/>
    <lineage>
        <taxon>Eukaryota</taxon>
        <taxon>Metazoa</taxon>
        <taxon>Spiralia</taxon>
        <taxon>Lophotrochozoa</taxon>
        <taxon>Mollusca</taxon>
        <taxon>Bivalvia</taxon>
        <taxon>Autobranchia</taxon>
        <taxon>Pteriomorphia</taxon>
        <taxon>Ostreida</taxon>
        <taxon>Ostreoidea</taxon>
        <taxon>Ostreidae</taxon>
        <taxon>Crassostrea</taxon>
    </lineage>
</organism>
<keyword evidence="2" id="KW-0732">Signal</keyword>
<keyword evidence="1" id="KW-1015">Disulfide bond</keyword>
<evidence type="ECO:0000259" key="3">
    <source>
        <dbReference type="PROSITE" id="PS50189"/>
    </source>
</evidence>
<dbReference type="AlphaFoldDB" id="A0A8B8AZR3"/>
<dbReference type="InterPro" id="IPR008993">
    <property type="entry name" value="TIMP-like_OB-fold"/>
</dbReference>
<dbReference type="PROSITE" id="PS50189">
    <property type="entry name" value="NTR"/>
    <property type="match status" value="1"/>
</dbReference>
<feature type="signal peptide" evidence="2">
    <location>
        <begin position="1"/>
        <end position="19"/>
    </location>
</feature>
<feature type="domain" description="NTR" evidence="3">
    <location>
        <begin position="16"/>
        <end position="132"/>
    </location>
</feature>
<evidence type="ECO:0000256" key="1">
    <source>
        <dbReference type="ARBA" id="ARBA00023157"/>
    </source>
</evidence>
<dbReference type="InterPro" id="IPR001134">
    <property type="entry name" value="Netrin_domain"/>
</dbReference>
<sequence>MKILKLFGVVINLSLCVYSCDPPTESNQSVFCRARYVLTGVVLSSRLTSEEAVFQIKVTSNIKGIIARPGSKVTLYGSGTSEPCGPTLLKNNQKYLIYVGWISSAPNKLQVVEYTDPSTNKIRKFKNYDCSCEIQIDLSWNPASGPPASPRDTCVIRDQEFDCNFDEGFCARRPAYPYGPKVCQWIAPQTPCPPRG</sequence>
<evidence type="ECO:0000313" key="5">
    <source>
        <dbReference type="RefSeq" id="XP_022295824.1"/>
    </source>
</evidence>
<accession>A0A8B8AZR3</accession>
<proteinExistence type="predicted"/>
<reference evidence="5" key="1">
    <citation type="submission" date="2025-08" db="UniProtKB">
        <authorList>
            <consortium name="RefSeq"/>
        </authorList>
    </citation>
    <scope>IDENTIFICATION</scope>
    <source>
        <tissue evidence="5">Whole sample</tissue>
    </source>
</reference>
<name>A0A8B8AZR3_CRAVI</name>